<keyword evidence="7 12" id="KW-0560">Oxidoreductase</keyword>
<evidence type="ECO:0008006" key="16">
    <source>
        <dbReference type="Google" id="ProtNLM"/>
    </source>
</evidence>
<evidence type="ECO:0000256" key="5">
    <source>
        <dbReference type="ARBA" id="ARBA00022723"/>
    </source>
</evidence>
<sequence>MKMGVAEIPQLLLVTFPVGFVGLYLLLILIKFLHKVWWNPIQVTKILSSQGIKGPPYKFLHGNTKEIFTKLHGTRSKPMKDLSHQIFPYIQPFQHSCIKDYGRNFLCWIGSKPQLFITEVELVKEILNNKDGAYPKWKAEGYGKKLLGDGLVTAEGNKWVRQRKLANHAFHAEGLKGMVPAMIASVEIMVEKWKAYEGKEIEVFDEFRIMTSEVISRTAFGSSYVEGKNIFGMLVKLGSLLSANFLKIRLPVIRKLMPTEEDTESDRLEREIRKSIIGLIKTREVKVKRGELEGGYGNDYLGVLVKAFHESDDNKKISVDDMVDECKTFYFAGHETTTSLLTWTCLLLAIHTEWQDKARKEVFELLGENKITADDNFLGKLKIMNMIINETLRLYPPVVALSRRVGKKVNLGNKIILPPNIEVSVSTLAFQHNPDIWGADVHLFKPERFSKGIVKATNNNSMAFSPFGLGPRFCVGSNFAITEAKIALVMILQRFHFTLSPAYIHSPSQRITTRPQHGLQIMLHAL</sequence>
<dbReference type="EMBL" id="CM010719">
    <property type="protein sequence ID" value="RZC61030.1"/>
    <property type="molecule type" value="Genomic_DNA"/>
</dbReference>
<keyword evidence="5 11" id="KW-0479">Metal-binding</keyword>
<dbReference type="GO" id="GO:0004497">
    <property type="term" value="F:monooxygenase activity"/>
    <property type="evidence" value="ECO:0007669"/>
    <property type="project" value="UniProtKB-KW"/>
</dbReference>
<dbReference type="STRING" id="3469.A0A4Y7JLX5"/>
<dbReference type="OrthoDB" id="1470350at2759"/>
<comment type="subcellular location">
    <subcellularLocation>
        <location evidence="1">Membrane</location>
    </subcellularLocation>
</comment>
<dbReference type="InterPro" id="IPR001128">
    <property type="entry name" value="Cyt_P450"/>
</dbReference>
<accession>A0A4Y7JLX5</accession>
<keyword evidence="6 13" id="KW-1133">Transmembrane helix</keyword>
<dbReference type="InterPro" id="IPR050665">
    <property type="entry name" value="Cytochrome_P450_Monooxygen"/>
</dbReference>
<reference evidence="14 15" key="1">
    <citation type="journal article" date="2018" name="Science">
        <title>The opium poppy genome and morphinan production.</title>
        <authorList>
            <person name="Guo L."/>
            <person name="Winzer T."/>
            <person name="Yang X."/>
            <person name="Li Y."/>
            <person name="Ning Z."/>
            <person name="He Z."/>
            <person name="Teodor R."/>
            <person name="Lu Y."/>
            <person name="Bowser T.A."/>
            <person name="Graham I.A."/>
            <person name="Ye K."/>
        </authorList>
    </citation>
    <scope>NUCLEOTIDE SEQUENCE [LARGE SCALE GENOMIC DNA]</scope>
    <source>
        <strain evidence="15">cv. HN1</strain>
        <tissue evidence="14">Leaves</tissue>
    </source>
</reference>
<dbReference type="PRINTS" id="PR00463">
    <property type="entry name" value="EP450I"/>
</dbReference>
<keyword evidence="4 13" id="KW-0812">Transmembrane</keyword>
<gene>
    <name evidence="14" type="ORF">C5167_022793</name>
</gene>
<dbReference type="GO" id="GO:0016020">
    <property type="term" value="C:membrane"/>
    <property type="evidence" value="ECO:0007669"/>
    <property type="project" value="UniProtKB-SubCell"/>
</dbReference>
<dbReference type="Gene3D" id="1.10.630.10">
    <property type="entry name" value="Cytochrome P450"/>
    <property type="match status" value="1"/>
</dbReference>
<dbReference type="GO" id="GO:0033075">
    <property type="term" value="P:isoquinoline alkaloid biosynthetic process"/>
    <property type="evidence" value="ECO:0007669"/>
    <property type="project" value="UniProtKB-ARBA"/>
</dbReference>
<proteinExistence type="inferred from homology"/>
<dbReference type="GO" id="GO:0016705">
    <property type="term" value="F:oxidoreductase activity, acting on paired donors, with incorporation or reduction of molecular oxygen"/>
    <property type="evidence" value="ECO:0007669"/>
    <property type="project" value="InterPro"/>
</dbReference>
<dbReference type="OMA" id="IKQCARI"/>
<evidence type="ECO:0000256" key="12">
    <source>
        <dbReference type="RuleBase" id="RU000461"/>
    </source>
</evidence>
<keyword evidence="9 12" id="KW-0503">Monooxygenase</keyword>
<dbReference type="GO" id="GO:0005506">
    <property type="term" value="F:iron ion binding"/>
    <property type="evidence" value="ECO:0007669"/>
    <property type="project" value="InterPro"/>
</dbReference>
<dbReference type="Gramene" id="RZC61030">
    <property type="protein sequence ID" value="RZC61030"/>
    <property type="gene ID" value="C5167_022793"/>
</dbReference>
<keyword evidence="3 11" id="KW-0349">Heme</keyword>
<evidence type="ECO:0000256" key="3">
    <source>
        <dbReference type="ARBA" id="ARBA00022617"/>
    </source>
</evidence>
<evidence type="ECO:0000256" key="4">
    <source>
        <dbReference type="ARBA" id="ARBA00022692"/>
    </source>
</evidence>
<dbReference type="PROSITE" id="PS00086">
    <property type="entry name" value="CYTOCHROME_P450"/>
    <property type="match status" value="1"/>
</dbReference>
<dbReference type="InterPro" id="IPR017972">
    <property type="entry name" value="Cyt_P450_CS"/>
</dbReference>
<evidence type="ECO:0000256" key="10">
    <source>
        <dbReference type="ARBA" id="ARBA00023136"/>
    </source>
</evidence>
<dbReference type="GO" id="GO:0020037">
    <property type="term" value="F:heme binding"/>
    <property type="evidence" value="ECO:0007669"/>
    <property type="project" value="InterPro"/>
</dbReference>
<feature type="transmembrane region" description="Helical" evidence="13">
    <location>
        <begin position="12"/>
        <end position="33"/>
    </location>
</feature>
<feature type="binding site" description="axial binding residue" evidence="11">
    <location>
        <position position="474"/>
    </location>
    <ligand>
        <name>heme</name>
        <dbReference type="ChEBI" id="CHEBI:30413"/>
    </ligand>
    <ligandPart>
        <name>Fe</name>
        <dbReference type="ChEBI" id="CHEBI:18248"/>
    </ligandPart>
</feature>
<comment type="cofactor">
    <cofactor evidence="11">
        <name>heme</name>
        <dbReference type="ChEBI" id="CHEBI:30413"/>
    </cofactor>
</comment>
<evidence type="ECO:0000256" key="13">
    <source>
        <dbReference type="SAM" id="Phobius"/>
    </source>
</evidence>
<evidence type="ECO:0000256" key="6">
    <source>
        <dbReference type="ARBA" id="ARBA00022989"/>
    </source>
</evidence>
<evidence type="ECO:0000256" key="11">
    <source>
        <dbReference type="PIRSR" id="PIRSR602401-1"/>
    </source>
</evidence>
<comment type="similarity">
    <text evidence="2 12">Belongs to the cytochrome P450 family.</text>
</comment>
<dbReference type="PANTHER" id="PTHR24282:SF20">
    <property type="entry name" value="CYTOCHROME P450 CYP749A22-LIKE"/>
    <property type="match status" value="1"/>
</dbReference>
<dbReference type="InterPro" id="IPR002401">
    <property type="entry name" value="Cyt_P450_E_grp-I"/>
</dbReference>
<evidence type="ECO:0000256" key="1">
    <source>
        <dbReference type="ARBA" id="ARBA00004370"/>
    </source>
</evidence>
<protein>
    <recommendedName>
        <fullName evidence="16">Cytochrome P450</fullName>
    </recommendedName>
</protein>
<keyword evidence="10 13" id="KW-0472">Membrane</keyword>
<keyword evidence="15" id="KW-1185">Reference proteome</keyword>
<dbReference type="PANTHER" id="PTHR24282">
    <property type="entry name" value="CYTOCHROME P450 FAMILY MEMBER"/>
    <property type="match status" value="1"/>
</dbReference>
<organism evidence="14 15">
    <name type="scientific">Papaver somniferum</name>
    <name type="common">Opium poppy</name>
    <dbReference type="NCBI Taxonomy" id="3469"/>
    <lineage>
        <taxon>Eukaryota</taxon>
        <taxon>Viridiplantae</taxon>
        <taxon>Streptophyta</taxon>
        <taxon>Embryophyta</taxon>
        <taxon>Tracheophyta</taxon>
        <taxon>Spermatophyta</taxon>
        <taxon>Magnoliopsida</taxon>
        <taxon>Ranunculales</taxon>
        <taxon>Papaveraceae</taxon>
        <taxon>Papaveroideae</taxon>
        <taxon>Papaver</taxon>
    </lineage>
</organism>
<evidence type="ECO:0000256" key="2">
    <source>
        <dbReference type="ARBA" id="ARBA00010617"/>
    </source>
</evidence>
<evidence type="ECO:0000256" key="8">
    <source>
        <dbReference type="ARBA" id="ARBA00023004"/>
    </source>
</evidence>
<evidence type="ECO:0000256" key="9">
    <source>
        <dbReference type="ARBA" id="ARBA00023033"/>
    </source>
</evidence>
<dbReference type="SUPFAM" id="SSF48264">
    <property type="entry name" value="Cytochrome P450"/>
    <property type="match status" value="1"/>
</dbReference>
<name>A0A4Y7JLX5_PAPSO</name>
<dbReference type="AlphaFoldDB" id="A0A4Y7JLX5"/>
<evidence type="ECO:0000313" key="14">
    <source>
        <dbReference type="EMBL" id="RZC61030.1"/>
    </source>
</evidence>
<evidence type="ECO:0000313" key="15">
    <source>
        <dbReference type="Proteomes" id="UP000316621"/>
    </source>
</evidence>
<dbReference type="Pfam" id="PF00067">
    <property type="entry name" value="p450"/>
    <property type="match status" value="1"/>
</dbReference>
<dbReference type="Proteomes" id="UP000316621">
    <property type="component" value="Chromosome 5"/>
</dbReference>
<evidence type="ECO:0000256" key="7">
    <source>
        <dbReference type="ARBA" id="ARBA00023002"/>
    </source>
</evidence>
<keyword evidence="8 11" id="KW-0408">Iron</keyword>
<dbReference type="PRINTS" id="PR00385">
    <property type="entry name" value="P450"/>
</dbReference>
<dbReference type="InterPro" id="IPR036396">
    <property type="entry name" value="Cyt_P450_sf"/>
</dbReference>